<organism evidence="3 4">
    <name type="scientific">Ascodesmis nigricans</name>
    <dbReference type="NCBI Taxonomy" id="341454"/>
    <lineage>
        <taxon>Eukaryota</taxon>
        <taxon>Fungi</taxon>
        <taxon>Dikarya</taxon>
        <taxon>Ascomycota</taxon>
        <taxon>Pezizomycotina</taxon>
        <taxon>Pezizomycetes</taxon>
        <taxon>Pezizales</taxon>
        <taxon>Ascodesmidaceae</taxon>
        <taxon>Ascodesmis</taxon>
    </lineage>
</organism>
<dbReference type="GO" id="GO:0005794">
    <property type="term" value="C:Golgi apparatus"/>
    <property type="evidence" value="ECO:0007669"/>
    <property type="project" value="UniProtKB-ARBA"/>
</dbReference>
<evidence type="ECO:0000256" key="1">
    <source>
        <dbReference type="SAM" id="MobiDB-lite"/>
    </source>
</evidence>
<dbReference type="InterPro" id="IPR035999">
    <property type="entry name" value="Sec7_dom_sf"/>
</dbReference>
<dbReference type="EMBL" id="ML220113">
    <property type="protein sequence ID" value="TGZ84125.1"/>
    <property type="molecule type" value="Genomic_DNA"/>
</dbReference>
<feature type="domain" description="SEC7" evidence="2">
    <location>
        <begin position="611"/>
        <end position="802"/>
    </location>
</feature>
<dbReference type="Pfam" id="PF12783">
    <property type="entry name" value="Sec7-like_HUS"/>
    <property type="match status" value="1"/>
</dbReference>
<feature type="region of interest" description="Disordered" evidence="1">
    <location>
        <begin position="1563"/>
        <end position="1625"/>
    </location>
</feature>
<dbReference type="STRING" id="341454.A0A4V3SJJ1"/>
<evidence type="ECO:0000313" key="3">
    <source>
        <dbReference type="EMBL" id="TGZ84125.1"/>
    </source>
</evidence>
<dbReference type="GO" id="GO:0016192">
    <property type="term" value="P:vesicle-mediated transport"/>
    <property type="evidence" value="ECO:0007669"/>
    <property type="project" value="UniProtKB-ARBA"/>
</dbReference>
<dbReference type="InterPro" id="IPR023394">
    <property type="entry name" value="Sec7_C_sf"/>
</dbReference>
<sequence length="1625" mass="179442">MASSEPPSSPVHNVAPEYRFKAPQISVAINPVALVTSECITVTSAMRKNARWAQSSVSAILGGGGTGYGSSGFETPVPGSPSPMLARRGDFEGQVGMTGRWGLRGKKGRSIQDNPLMAAFAKLRGDLQECSDISKFDTPSLLHPFLQVIRSSSTSGPITSLALVAITKFFSYNLITRNSPRLSLAMQLLSSAVTHCRFEASDSAQDEVVLLRILKLMEMMISGPGGEVLGDESVCEMMETGLSMCCQMRLSEMLRRSAEMGMVTMCQVIFQRLKTLELEADESGGDLDEDLKNEMDSVKMEPAGSGTNAATAAAAAERSSGSLDEAHPDRPTIAPSPHDVTEGVTEPRPYSLPSIRELLRVLVELLDPHDLTNTDTKRIMAMRIIDVAFEVAGPSIAKHPSLADLARDSLCKYLFQLVRSDTMGILQESLRVTTTLLATTRGVLKLQQELFISYLVACLHPQIEIPREPGVDPLLYEGVPQAPKLVKPAPSQQTSGRSTPVPVKERQKLGLEGGIRRPDAREAMVECIGALSRIPSFMVELYVNYDCNVDRADLCEDVVGLLSRNAFPDSATWSTTNVPPLCLDALLGYVNFIAERLRDNPVYEGFPRPEELQQQRAKKQVVIDCIAKFNEDPKKGIIALAQEGIIKNVEDAESIAKFLQGTSRVNKKILGEFLSKKQNEEILKAFMNTFDFAGKRADEALREILETFRLPGESQLIERIVTKFSERYCEAKENLQDVADEDSAFVLTYAIIMLNTDQHNPNMKNANRMKYEEFARNLRGVNGGKDFDPAYLQNIYDTIKNNEIILPDEHDNKHAFDYTWRELLHKTESAGELLLCNTNIYDAQMFATTWKPIVATLSYVFISATDDAVFSRVITGFDQCARIAAAYNITEALDDIVHRLSIISKLSSDEPPNTSLNTEIQVNGNSVMVSEMAVKFGRDFKAQLATVVMFRVVTGNEAVLNAGWDKIVRAWLNLFVNKLIPPFFSPSKSGLDLPPIPLQPPSVVIDRDQTAKEVGLFSTLSSYLSSYANDEPPEPSDEELDCTLTTVDCVNACFLGDVFANIMELSSDSLQALIESLLRQVPDWDTEETEVVITKPNSYPTSPMAGVSPIRKSAPTYDPALVYILEFTTCLVLRDDDTTAAYGKPLATTLTSVIRNATRVHPLVISRTIYYLFSLLETSHEHSFLNPPIVLHSVTALENTTLEKSAHSIIKGLGKCVRGSSSPLRNSIINSPDFWVLLRALLTDQEIVEDVFSVLSFIADDAPHNVTSDNYLAAVSLLNDFASEASIGSNYEQKADKDRFLHASQGGLKRSASSASRKSRVSTEEKASEQALNGSQPPKNPAASTVARGVKAISTIQHLTSRVPSLITSSHLEPQEAWATYWLPIFQSLSSQCTNPCREVRSQALAFLRQCLLSPTLTIDKEEHNEWTAIFGDVLFPLITRLLKPEVFQCDPRGMAITRVETAKLLLTVFAHYLVVLTEWDGMLGLWCRILDVMDRLMNSGQGYHLEEAVSESLKNILLVMAAGGYLIRPEEGPSQDKQELWEQTWRRLERFLPDMKAELFPPLPAPPIKEDVPPVPPSAPTEPENNGEKGTVEVTVGEVEANGDAEEIKVQEVQQPQRVDDEID</sequence>
<dbReference type="InterPro" id="IPR056604">
    <property type="entry name" value="GBF1-like_TPR"/>
</dbReference>
<evidence type="ECO:0000259" key="2">
    <source>
        <dbReference type="PROSITE" id="PS50190"/>
    </source>
</evidence>
<dbReference type="PROSITE" id="PS50190">
    <property type="entry name" value="SEC7"/>
    <property type="match status" value="1"/>
</dbReference>
<gene>
    <name evidence="3" type="ORF">EX30DRAFT_362067</name>
</gene>
<accession>A0A4V3SJJ1</accession>
<feature type="compositionally biased region" description="Pro residues" evidence="1">
    <location>
        <begin position="1563"/>
        <end position="1581"/>
    </location>
</feature>
<dbReference type="PANTHER" id="PTHR10663:SF388">
    <property type="entry name" value="GOLGI-SPECIFIC BREFELDIN A-RESISTANCE GUANINE NUCLEOTIDE EXCHANGE FACTOR 1"/>
    <property type="match status" value="1"/>
</dbReference>
<dbReference type="OrthoDB" id="10258608at2759"/>
<dbReference type="Gene3D" id="1.10.1000.11">
    <property type="entry name" value="Arf Nucleotide-binding Site Opener,domain 2"/>
    <property type="match status" value="1"/>
</dbReference>
<name>A0A4V3SJJ1_9PEZI</name>
<dbReference type="InterPro" id="IPR000904">
    <property type="entry name" value="Sec7_dom"/>
</dbReference>
<dbReference type="SUPFAM" id="SSF48425">
    <property type="entry name" value="Sec7 domain"/>
    <property type="match status" value="1"/>
</dbReference>
<feature type="region of interest" description="Disordered" evidence="1">
    <location>
        <begin position="298"/>
        <end position="347"/>
    </location>
</feature>
<dbReference type="PANTHER" id="PTHR10663">
    <property type="entry name" value="GUANYL-NUCLEOTIDE EXCHANGE FACTOR"/>
    <property type="match status" value="1"/>
</dbReference>
<evidence type="ECO:0000313" key="4">
    <source>
        <dbReference type="Proteomes" id="UP000298138"/>
    </source>
</evidence>
<dbReference type="Pfam" id="PF23325">
    <property type="entry name" value="TPR_28"/>
    <property type="match status" value="1"/>
</dbReference>
<dbReference type="Proteomes" id="UP000298138">
    <property type="component" value="Unassembled WGS sequence"/>
</dbReference>
<reference evidence="3 4" key="1">
    <citation type="submission" date="2019-04" db="EMBL/GenBank/DDBJ databases">
        <title>Comparative genomics and transcriptomics to analyze fruiting body development in filamentous ascomycetes.</title>
        <authorList>
            <consortium name="DOE Joint Genome Institute"/>
            <person name="Lutkenhaus R."/>
            <person name="Traeger S."/>
            <person name="Breuer J."/>
            <person name="Kuo A."/>
            <person name="Lipzen A."/>
            <person name="Pangilinan J."/>
            <person name="Dilworth D."/>
            <person name="Sandor L."/>
            <person name="Poggeler S."/>
            <person name="Barry K."/>
            <person name="Grigoriev I.V."/>
            <person name="Nowrousian M."/>
        </authorList>
    </citation>
    <scope>NUCLEOTIDE SEQUENCE [LARGE SCALE GENOMIC DNA]</scope>
    <source>
        <strain evidence="3 4">CBS 389.68</strain>
    </source>
</reference>
<dbReference type="InParanoid" id="A0A4V3SJJ1"/>
<dbReference type="FunCoup" id="A0A4V3SJJ1">
    <property type="interactions" value="989"/>
</dbReference>
<dbReference type="SUPFAM" id="SSF48371">
    <property type="entry name" value="ARM repeat"/>
    <property type="match status" value="1"/>
</dbReference>
<dbReference type="Gene3D" id="1.10.220.20">
    <property type="match status" value="1"/>
</dbReference>
<dbReference type="InterPro" id="IPR016024">
    <property type="entry name" value="ARM-type_fold"/>
</dbReference>
<dbReference type="CDD" id="cd00171">
    <property type="entry name" value="Sec7"/>
    <property type="match status" value="1"/>
</dbReference>
<dbReference type="Pfam" id="PF01369">
    <property type="entry name" value="Sec7"/>
    <property type="match status" value="1"/>
</dbReference>
<keyword evidence="4" id="KW-1185">Reference proteome</keyword>
<dbReference type="GO" id="GO:0032012">
    <property type="term" value="P:regulation of ARF protein signal transduction"/>
    <property type="evidence" value="ECO:0007669"/>
    <property type="project" value="InterPro"/>
</dbReference>
<dbReference type="GO" id="GO:0005085">
    <property type="term" value="F:guanyl-nucleotide exchange factor activity"/>
    <property type="evidence" value="ECO:0007669"/>
    <property type="project" value="InterPro"/>
</dbReference>
<feature type="region of interest" description="Disordered" evidence="1">
    <location>
        <begin position="1305"/>
        <end position="1346"/>
    </location>
</feature>
<dbReference type="InterPro" id="IPR032691">
    <property type="entry name" value="Mon2/Sec7/BIG1-like_HUS"/>
</dbReference>
<protein>
    <submittedName>
        <fullName evidence="3">Sec7-domain-containing protein</fullName>
    </submittedName>
</protein>
<proteinExistence type="predicted"/>
<dbReference type="SMART" id="SM00222">
    <property type="entry name" value="Sec7"/>
    <property type="match status" value="1"/>
</dbReference>